<accession>A0A285IT92</accession>
<dbReference type="PANTHER" id="PTHR45527:SF1">
    <property type="entry name" value="FATTY ACID SYNTHASE"/>
    <property type="match status" value="1"/>
</dbReference>
<dbReference type="GO" id="GO:0044550">
    <property type="term" value="P:secondary metabolite biosynthetic process"/>
    <property type="evidence" value="ECO:0007669"/>
    <property type="project" value="TreeGrafter"/>
</dbReference>
<reference evidence="3 4" key="1">
    <citation type="submission" date="2017-09" db="EMBL/GenBank/DDBJ databases">
        <authorList>
            <person name="Ehlers B."/>
            <person name="Leendertz F.H."/>
        </authorList>
    </citation>
    <scope>NUCLEOTIDE SEQUENCE [LARGE SCALE GENOMIC DNA]</scope>
    <source>
        <strain evidence="3 4">CGMCC 1.12662</strain>
    </source>
</reference>
<dbReference type="InterPro" id="IPR023213">
    <property type="entry name" value="CAT-like_dom_sf"/>
</dbReference>
<name>A0A285IT92_9RHOB</name>
<dbReference type="GO" id="GO:0043041">
    <property type="term" value="P:amino acid activation for nonribosomal peptide biosynthetic process"/>
    <property type="evidence" value="ECO:0007669"/>
    <property type="project" value="TreeGrafter"/>
</dbReference>
<dbReference type="AlphaFoldDB" id="A0A285IT92"/>
<dbReference type="PANTHER" id="PTHR45527">
    <property type="entry name" value="NONRIBOSOMAL PEPTIDE SYNTHETASE"/>
    <property type="match status" value="1"/>
</dbReference>
<evidence type="ECO:0000259" key="1">
    <source>
        <dbReference type="Pfam" id="PF00668"/>
    </source>
</evidence>
<organism evidence="3 4">
    <name type="scientific">Pseudooceanicola antarcticus</name>
    <dbReference type="NCBI Taxonomy" id="1247613"/>
    <lineage>
        <taxon>Bacteria</taxon>
        <taxon>Pseudomonadati</taxon>
        <taxon>Pseudomonadota</taxon>
        <taxon>Alphaproteobacteria</taxon>
        <taxon>Rhodobacterales</taxon>
        <taxon>Paracoccaceae</taxon>
        <taxon>Pseudooceanicola</taxon>
    </lineage>
</organism>
<proteinExistence type="predicted"/>
<dbReference type="EMBL" id="OBEA01000003">
    <property type="protein sequence ID" value="SNY51208.1"/>
    <property type="molecule type" value="Genomic_DNA"/>
</dbReference>
<dbReference type="Pfam" id="PF00668">
    <property type="entry name" value="Condensation"/>
    <property type="match status" value="1"/>
</dbReference>
<dbReference type="GO" id="GO:0031177">
    <property type="term" value="F:phosphopantetheine binding"/>
    <property type="evidence" value="ECO:0007669"/>
    <property type="project" value="TreeGrafter"/>
</dbReference>
<dbReference type="Proteomes" id="UP000231702">
    <property type="component" value="Unassembled WGS sequence"/>
</dbReference>
<dbReference type="Gene3D" id="3.30.559.30">
    <property type="entry name" value="Nonribosomal peptide synthetase, condensation domain"/>
    <property type="match status" value="1"/>
</dbReference>
<dbReference type="RefSeq" id="WP_097145782.1">
    <property type="nucleotide sequence ID" value="NZ_OBEA01000003.1"/>
</dbReference>
<sequence length="452" mass="50707">MDTLTRAEAQPLGLWQRYQIRQLTDPACTPTGASIWLLSFAMLIRPKADRRRLGRAFQKLVRRHDGLRLRFEQDDSGWHGVMNPVSAYGLTEVELGEVDDETFRGKLNEVARKPMDIRSEKLVELVLLNCGSRGDAVVWRIHHALTDGFGMIVLAEDLFKYMLGLPILSSALSHRDYIRQWQSPKGARAAEVEAYWARVAADAPPAPDVGRRARGLEPLHLSNAVRESRGLNVRISAQSAEALRARSAETGLSLQHLFFGGFLEAVCRIHGLDRMIFDFSAMRTEPALSNYCGDHTLDPFIIYRPDHGSDPWDRAARLQRQYLEAMAHLPADAARRGSRLEQKMIEAGVYPRQFATYVPRATRREEGSTFRNAFAARAGETVSFGAHSFTPLELDQNVHSLNELQVIAMDDVGTAAFGLGWDADAYDTEDIETLAARICQILDIDLIELVPR</sequence>
<evidence type="ECO:0000313" key="3">
    <source>
        <dbReference type="EMBL" id="SNY51208.1"/>
    </source>
</evidence>
<dbReference type="SUPFAM" id="SSF52777">
    <property type="entry name" value="CoA-dependent acyltransferases"/>
    <property type="match status" value="2"/>
</dbReference>
<feature type="domain" description="Condensation" evidence="1">
    <location>
        <begin position="32"/>
        <end position="442"/>
    </location>
</feature>
<protein>
    <submittedName>
        <fullName evidence="3">Condensation domain-containing protein</fullName>
    </submittedName>
</protein>
<evidence type="ECO:0000313" key="5">
    <source>
        <dbReference type="Proteomes" id="UP000231702"/>
    </source>
</evidence>
<dbReference type="OrthoDB" id="9803968at2"/>
<dbReference type="Proteomes" id="UP000231655">
    <property type="component" value="Unassembled WGS sequence"/>
</dbReference>
<gene>
    <name evidence="2" type="ORF">CVM39_02610</name>
    <name evidence="3" type="ORF">SAMN06297129_2056</name>
</gene>
<evidence type="ECO:0000313" key="2">
    <source>
        <dbReference type="EMBL" id="PJE32006.1"/>
    </source>
</evidence>
<keyword evidence="5" id="KW-1185">Reference proteome</keyword>
<dbReference type="GO" id="GO:0005737">
    <property type="term" value="C:cytoplasm"/>
    <property type="evidence" value="ECO:0007669"/>
    <property type="project" value="TreeGrafter"/>
</dbReference>
<dbReference type="GO" id="GO:0003824">
    <property type="term" value="F:catalytic activity"/>
    <property type="evidence" value="ECO:0007669"/>
    <property type="project" value="InterPro"/>
</dbReference>
<evidence type="ECO:0000313" key="4">
    <source>
        <dbReference type="Proteomes" id="UP000231655"/>
    </source>
</evidence>
<dbReference type="EMBL" id="PGTD01000007">
    <property type="protein sequence ID" value="PJE32006.1"/>
    <property type="molecule type" value="Genomic_DNA"/>
</dbReference>
<dbReference type="InterPro" id="IPR001242">
    <property type="entry name" value="Condensation_dom"/>
</dbReference>
<reference evidence="2 5" key="2">
    <citation type="journal article" date="2018" name="Int. J. Syst. Evol. Microbiol.">
        <title>Pseudooceanicola lipolyticus sp. nov., a marine alphaproteobacterium, reclassification of Oceanicola flagellatus as Pseudooceanicola flagellatus comb. nov. and emended description of the genus Pseudooceanicola.</title>
        <authorList>
            <person name="Huang M.-M."/>
            <person name="Guo L.-L."/>
            <person name="Wu Y.-H."/>
            <person name="Lai Q.-L."/>
            <person name="Shao Z.-Z."/>
            <person name="Wang C.-S."/>
            <person name="Wu M."/>
            <person name="Xu X.-W."/>
        </authorList>
    </citation>
    <scope>NUCLEOTIDE SEQUENCE [LARGE SCALE GENOMIC DNA]</scope>
    <source>
        <strain evidence="2 5">Ar-45</strain>
    </source>
</reference>
<dbReference type="Gene3D" id="3.30.559.10">
    <property type="entry name" value="Chloramphenicol acetyltransferase-like domain"/>
    <property type="match status" value="1"/>
</dbReference>